<dbReference type="InterPro" id="IPR002816">
    <property type="entry name" value="TraB/PrgY/GumN_fam"/>
</dbReference>
<dbReference type="CDD" id="cd14789">
    <property type="entry name" value="Tiki"/>
    <property type="match status" value="1"/>
</dbReference>
<keyword evidence="3" id="KW-1185">Reference proteome</keyword>
<proteinExistence type="predicted"/>
<organism evidence="2 3">
    <name type="scientific">Paraburkholderia youngii</name>
    <dbReference type="NCBI Taxonomy" id="2782701"/>
    <lineage>
        <taxon>Bacteria</taxon>
        <taxon>Pseudomonadati</taxon>
        <taxon>Pseudomonadota</taxon>
        <taxon>Betaproteobacteria</taxon>
        <taxon>Burkholderiales</taxon>
        <taxon>Burkholderiaceae</taxon>
        <taxon>Paraburkholderia</taxon>
    </lineage>
</organism>
<evidence type="ECO:0000313" key="2">
    <source>
        <dbReference type="EMBL" id="NVI09858.1"/>
    </source>
</evidence>
<accession>A0ABX2P0F8</accession>
<feature type="chain" id="PRO_5046679151" evidence="1">
    <location>
        <begin position="31"/>
        <end position="310"/>
    </location>
</feature>
<feature type="signal peptide" evidence="1">
    <location>
        <begin position="1"/>
        <end position="30"/>
    </location>
</feature>
<gene>
    <name evidence="2" type="ORF">FSB64_41365</name>
</gene>
<dbReference type="Proteomes" id="UP000821598">
    <property type="component" value="Unassembled WGS sequence"/>
</dbReference>
<name>A0ABX2P0F8_9BURK</name>
<evidence type="ECO:0000256" key="1">
    <source>
        <dbReference type="SAM" id="SignalP"/>
    </source>
</evidence>
<dbReference type="RefSeq" id="WP_176370139.1">
    <property type="nucleotide sequence ID" value="NZ_VOMC01000160.1"/>
</dbReference>
<sequence>MLSFNLQRMVSSAGRGALIALLGVMSVANADTTSSRSDRAQVWALDVMAPNGQHNLLMGSLHVPDRDLRQPDPSILQSYRALVTEHSDVDQGVTPAVRWRDALTEDDVATLREQIQCAAPTAPVSVIEGLLKAVLSQPTPLDANQFAYMRCASAGYVAREQIIERARAQYRIRPAYLETPDQAGGAPRALAKEVGAAVSAQSVHFALSVEGAKAQADVVDALNRGDYGAASAALDRSLAGSGINPSVFNDIMVRRRNLSWMMTLPPLLDEGGAFVLVGVGHLPGRDGLIELLRARGYTVTPVTLPAGRGT</sequence>
<reference evidence="2 3" key="1">
    <citation type="submission" date="2019-08" db="EMBL/GenBank/DDBJ databases">
        <title>Paraburkholderia simonii sp. nov. and P. youngii sp. nov. Brazilian and Mexican Mimosa-associated rhizobia.</title>
        <authorList>
            <person name="Mavima L."/>
            <person name="Beukes C.W."/>
            <person name="Palmer M."/>
            <person name="De Meyer S.E."/>
            <person name="James E.K."/>
            <person name="Maluk M."/>
            <person name="Avontuur J.R."/>
            <person name="Chan W.Y."/>
            <person name="Venter S.N."/>
            <person name="Steenkamp E.T."/>
        </authorList>
    </citation>
    <scope>NUCLEOTIDE SEQUENCE [LARGE SCALE GENOMIC DNA]</scope>
    <source>
        <strain evidence="2 3">JPY454</strain>
    </source>
</reference>
<dbReference type="EMBL" id="VOMC01000160">
    <property type="protein sequence ID" value="NVI09858.1"/>
    <property type="molecule type" value="Genomic_DNA"/>
</dbReference>
<evidence type="ECO:0000313" key="3">
    <source>
        <dbReference type="Proteomes" id="UP000821598"/>
    </source>
</evidence>
<protein>
    <submittedName>
        <fullName evidence="2">TraB/GumN family protein</fullName>
    </submittedName>
</protein>
<dbReference type="Pfam" id="PF01963">
    <property type="entry name" value="TraB_PrgY_gumN"/>
    <property type="match status" value="1"/>
</dbReference>
<comment type="caution">
    <text evidence="2">The sequence shown here is derived from an EMBL/GenBank/DDBJ whole genome shotgun (WGS) entry which is preliminary data.</text>
</comment>
<keyword evidence="1" id="KW-0732">Signal</keyword>